<sequence length="71" mass="8195">MSILGVTCHCVFRLKGWQTAKRIRAAGLATDSPFSTLVCYEKFERIETSQLQSCFVLLNMIYRESIENYLI</sequence>
<dbReference type="AlphaFoldDB" id="E6K4E9"/>
<accession>E6K4E9</accession>
<reference evidence="1 2" key="1">
    <citation type="submission" date="2010-10" db="EMBL/GenBank/DDBJ databases">
        <authorList>
            <person name="Muzny D."/>
            <person name="Qin X."/>
            <person name="Deng J."/>
            <person name="Jiang H."/>
            <person name="Liu Y."/>
            <person name="Qu J."/>
            <person name="Song X.-Z."/>
            <person name="Zhang L."/>
            <person name="Thornton R."/>
            <person name="Coyle M."/>
            <person name="Francisco L."/>
            <person name="Jackson L."/>
            <person name="Javaid M."/>
            <person name="Korchina V."/>
            <person name="Kovar C."/>
            <person name="Mata R."/>
            <person name="Mathew T."/>
            <person name="Ngo R."/>
            <person name="Nguyen L."/>
            <person name="Nguyen N."/>
            <person name="Okwuonu G."/>
            <person name="Ongeri F."/>
            <person name="Pham C."/>
            <person name="Simmons D."/>
            <person name="Wilczek-Boney K."/>
            <person name="Hale W."/>
            <person name="Jakkamsetti A."/>
            <person name="Pham P."/>
            <person name="Ruth R."/>
            <person name="San Lucas F."/>
            <person name="Warren J."/>
            <person name="Zhang J."/>
            <person name="Zhao Z."/>
            <person name="Zhou C."/>
            <person name="Zhu D."/>
            <person name="Lee S."/>
            <person name="Bess C."/>
            <person name="Blankenburg K."/>
            <person name="Forbes L."/>
            <person name="Fu Q."/>
            <person name="Gubbala S."/>
            <person name="Hirani K."/>
            <person name="Jayaseelan J.C."/>
            <person name="Lara F."/>
            <person name="Munidasa M."/>
            <person name="Palculict T."/>
            <person name="Patil S."/>
            <person name="Pu L.-L."/>
            <person name="Saada N."/>
            <person name="Tang L."/>
            <person name="Weissenberger G."/>
            <person name="Zhu Y."/>
            <person name="Hemphill L."/>
            <person name="Shang Y."/>
            <person name="Youmans B."/>
            <person name="Ayvaz T."/>
            <person name="Ross M."/>
            <person name="Santibanez J."/>
            <person name="Aqrawi P."/>
            <person name="Gross S."/>
            <person name="Joshi V."/>
            <person name="Fowler G."/>
            <person name="Nazareth L."/>
            <person name="Reid J."/>
            <person name="Worley K."/>
            <person name="Petrosino J."/>
            <person name="Highlander S."/>
            <person name="Gibbs R."/>
        </authorList>
    </citation>
    <scope>NUCLEOTIDE SEQUENCE [LARGE SCALE GENOMIC DNA]</scope>
    <source>
        <strain evidence="1 2">ATCC 33574</strain>
    </source>
</reference>
<name>E6K4E9_9BACT</name>
<evidence type="ECO:0000313" key="2">
    <source>
        <dbReference type="Proteomes" id="UP000003112"/>
    </source>
</evidence>
<evidence type="ECO:0000313" key="1">
    <source>
        <dbReference type="EMBL" id="EFU31595.1"/>
    </source>
</evidence>
<dbReference type="HOGENOM" id="CLU_2736647_0_0_10"/>
<dbReference type="STRING" id="873513.HMPREF6485_0522"/>
<proteinExistence type="predicted"/>
<protein>
    <submittedName>
        <fullName evidence="1">Uncharacterized protein</fullName>
    </submittedName>
</protein>
<gene>
    <name evidence="1" type="ORF">HMPREF6485_0522</name>
</gene>
<dbReference type="Proteomes" id="UP000003112">
    <property type="component" value="Unassembled WGS sequence"/>
</dbReference>
<organism evidence="1 2">
    <name type="scientific">Segatella buccae ATCC 33574</name>
    <dbReference type="NCBI Taxonomy" id="873513"/>
    <lineage>
        <taxon>Bacteria</taxon>
        <taxon>Pseudomonadati</taxon>
        <taxon>Bacteroidota</taxon>
        <taxon>Bacteroidia</taxon>
        <taxon>Bacteroidales</taxon>
        <taxon>Prevotellaceae</taxon>
        <taxon>Segatella</taxon>
    </lineage>
</organism>
<dbReference type="EMBL" id="AEPD01000011">
    <property type="protein sequence ID" value="EFU31595.1"/>
    <property type="molecule type" value="Genomic_DNA"/>
</dbReference>
<comment type="caution">
    <text evidence="1">The sequence shown here is derived from an EMBL/GenBank/DDBJ whole genome shotgun (WGS) entry which is preliminary data.</text>
</comment>
<keyword evidence="2" id="KW-1185">Reference proteome</keyword>